<dbReference type="Pfam" id="PF00990">
    <property type="entry name" value="GGDEF"/>
    <property type="match status" value="1"/>
</dbReference>
<reference evidence="3 4" key="1">
    <citation type="submission" date="2021-02" db="EMBL/GenBank/DDBJ databases">
        <title>Draft Genome Sequences of 5 Vibrio neptunius Strains Isolated From of Bivalve Hatcheries.</title>
        <authorList>
            <person name="Galvis F."/>
            <person name="Barja J.L."/>
            <person name="Lemos M.L."/>
            <person name="Balado M."/>
        </authorList>
    </citation>
    <scope>NUCLEOTIDE SEQUENCE [LARGE SCALE GENOMIC DNA]</scope>
    <source>
        <strain evidence="3 4">PP-145.98</strain>
    </source>
</reference>
<evidence type="ECO:0000256" key="1">
    <source>
        <dbReference type="SAM" id="Phobius"/>
    </source>
</evidence>
<dbReference type="PANTHER" id="PTHR46663">
    <property type="entry name" value="DIGUANYLATE CYCLASE DGCT-RELATED"/>
    <property type="match status" value="1"/>
</dbReference>
<keyword evidence="1" id="KW-0812">Transmembrane</keyword>
<sequence length="383" mass="43268">MVGFAGQHLEEMADLRSARKSKAVLLCSLISLVVLVYYGGVHIADQNYWFAALNLLCVGILGVNLWYLKLNPTTNVTELILSSVLLFHATMLLLYGGNISDRLLWLYPILTAVIFVCEFRAGLLLSGTFYVLTALACLFTNVIPIPVNLSVDRFLLSLFALCLLCNTSSYFYAKVVNYIQSLYKEGIEDLAYRDQLTGLANRWSFESWALEKLTEVSDSQAITAMVFLDIDNFKTINDTYGHEVGDRVLQHFAKRLKNNIRSKDRKTAKHDYSIARYAGDEFVLLLYDVRSTKDLNGILDRICHLFEDSYQSTERINKLTVSVGVAIFPEDGDSLPELTRCADKAMYAAKHGGKNQYRYYQRERPTAVTDTEKVTPINKFSGS</sequence>
<feature type="transmembrane region" description="Helical" evidence="1">
    <location>
        <begin position="23"/>
        <end position="41"/>
    </location>
</feature>
<dbReference type="InterPro" id="IPR029787">
    <property type="entry name" value="Nucleotide_cyclase"/>
</dbReference>
<dbReference type="CDD" id="cd01949">
    <property type="entry name" value="GGDEF"/>
    <property type="match status" value="1"/>
</dbReference>
<proteinExistence type="predicted"/>
<keyword evidence="1" id="KW-1133">Transmembrane helix</keyword>
<dbReference type="Proteomes" id="UP000779070">
    <property type="component" value="Unassembled WGS sequence"/>
</dbReference>
<feature type="domain" description="GGDEF" evidence="2">
    <location>
        <begin position="221"/>
        <end position="362"/>
    </location>
</feature>
<dbReference type="PANTHER" id="PTHR46663:SF3">
    <property type="entry name" value="SLL0267 PROTEIN"/>
    <property type="match status" value="1"/>
</dbReference>
<dbReference type="InterPro" id="IPR052163">
    <property type="entry name" value="DGC-Regulatory_Protein"/>
</dbReference>
<feature type="transmembrane region" description="Helical" evidence="1">
    <location>
        <begin position="104"/>
        <end position="123"/>
    </location>
</feature>
<dbReference type="InterPro" id="IPR043128">
    <property type="entry name" value="Rev_trsase/Diguanyl_cyclase"/>
</dbReference>
<feature type="transmembrane region" description="Helical" evidence="1">
    <location>
        <begin position="129"/>
        <end position="147"/>
    </location>
</feature>
<dbReference type="EMBL" id="JAFHLB010000038">
    <property type="protein sequence ID" value="MBN3580154.1"/>
    <property type="molecule type" value="Genomic_DNA"/>
</dbReference>
<dbReference type="SUPFAM" id="SSF55073">
    <property type="entry name" value="Nucleotide cyclase"/>
    <property type="match status" value="1"/>
</dbReference>
<organism evidence="3 4">
    <name type="scientific">Vibrio neptunius</name>
    <dbReference type="NCBI Taxonomy" id="170651"/>
    <lineage>
        <taxon>Bacteria</taxon>
        <taxon>Pseudomonadati</taxon>
        <taxon>Pseudomonadota</taxon>
        <taxon>Gammaproteobacteria</taxon>
        <taxon>Vibrionales</taxon>
        <taxon>Vibrionaceae</taxon>
        <taxon>Vibrio</taxon>
    </lineage>
</organism>
<evidence type="ECO:0000313" key="3">
    <source>
        <dbReference type="EMBL" id="MBN3580154.1"/>
    </source>
</evidence>
<evidence type="ECO:0000313" key="4">
    <source>
        <dbReference type="Proteomes" id="UP000779070"/>
    </source>
</evidence>
<comment type="caution">
    <text evidence="3">The sequence shown here is derived from an EMBL/GenBank/DDBJ whole genome shotgun (WGS) entry which is preliminary data.</text>
</comment>
<gene>
    <name evidence="3" type="ORF">JYA62_21085</name>
</gene>
<feature type="transmembrane region" description="Helical" evidence="1">
    <location>
        <begin position="79"/>
        <end position="97"/>
    </location>
</feature>
<dbReference type="Gene3D" id="3.30.70.270">
    <property type="match status" value="1"/>
</dbReference>
<protein>
    <submittedName>
        <fullName evidence="3">GGDEF domain-containing protein</fullName>
    </submittedName>
</protein>
<dbReference type="PROSITE" id="PS50887">
    <property type="entry name" value="GGDEF"/>
    <property type="match status" value="1"/>
</dbReference>
<name>A0ABS3AAA3_9VIBR</name>
<feature type="transmembrane region" description="Helical" evidence="1">
    <location>
        <begin position="48"/>
        <end position="67"/>
    </location>
</feature>
<accession>A0ABS3AAA3</accession>
<keyword evidence="4" id="KW-1185">Reference proteome</keyword>
<keyword evidence="1" id="KW-0472">Membrane</keyword>
<dbReference type="InterPro" id="IPR000160">
    <property type="entry name" value="GGDEF_dom"/>
</dbReference>
<dbReference type="RefSeq" id="WP_206371881.1">
    <property type="nucleotide sequence ID" value="NZ_CAWPTM010000113.1"/>
</dbReference>
<evidence type="ECO:0000259" key="2">
    <source>
        <dbReference type="PROSITE" id="PS50887"/>
    </source>
</evidence>
<dbReference type="SMART" id="SM00267">
    <property type="entry name" value="GGDEF"/>
    <property type="match status" value="1"/>
</dbReference>
<dbReference type="NCBIfam" id="TIGR00254">
    <property type="entry name" value="GGDEF"/>
    <property type="match status" value="1"/>
</dbReference>